<dbReference type="PANTHER" id="PTHR13355">
    <property type="entry name" value="GLUCOSAMINE 6-PHOSPHATE N-ACETYLTRANSFERASE"/>
    <property type="match status" value="1"/>
</dbReference>
<dbReference type="eggNOG" id="KOG3396">
    <property type="taxonomic scope" value="Eukaryota"/>
</dbReference>
<comment type="catalytic activity">
    <reaction evidence="1">
        <text>D-glucosamine 6-phosphate + acetyl-CoA = N-acetyl-D-glucosamine 6-phosphate + CoA + H(+)</text>
        <dbReference type="Rhea" id="RHEA:10292"/>
        <dbReference type="ChEBI" id="CHEBI:15378"/>
        <dbReference type="ChEBI" id="CHEBI:57287"/>
        <dbReference type="ChEBI" id="CHEBI:57288"/>
        <dbReference type="ChEBI" id="CHEBI:57513"/>
        <dbReference type="ChEBI" id="CHEBI:58725"/>
        <dbReference type="EC" id="2.3.1.4"/>
    </reaction>
</comment>
<comment type="pathway">
    <text evidence="1">Nucleotide-sugar biosynthesis; UDP-N-acetyl-alpha-D-glucosamine biosynthesis; N-acetyl-alpha-D-glucosamine 1-phosphate from alpha-D-glucosamine 6-phosphate (route I): step 1/2.</text>
</comment>
<dbReference type="Pfam" id="PF00583">
    <property type="entry name" value="Acetyltransf_1"/>
    <property type="match status" value="1"/>
</dbReference>
<evidence type="ECO:0000313" key="3">
    <source>
        <dbReference type="EMBL" id="OAJ42761.1"/>
    </source>
</evidence>
<evidence type="ECO:0000313" key="4">
    <source>
        <dbReference type="Proteomes" id="UP000077115"/>
    </source>
</evidence>
<dbReference type="AlphaFoldDB" id="A0A177WTR5"/>
<dbReference type="EMBL" id="DS022308">
    <property type="protein sequence ID" value="OAJ42761.1"/>
    <property type="molecule type" value="Genomic_DNA"/>
</dbReference>
<dbReference type="SUPFAM" id="SSF55729">
    <property type="entry name" value="Acyl-CoA N-acyltransferases (Nat)"/>
    <property type="match status" value="1"/>
</dbReference>
<name>A0A177WTR5_BATDL</name>
<keyword evidence="1" id="KW-0808">Transferase</keyword>
<keyword evidence="1" id="KW-0012">Acyltransferase</keyword>
<reference evidence="3 4" key="2">
    <citation type="submission" date="2016-05" db="EMBL/GenBank/DDBJ databases">
        <title>Lineage-specific infection strategies underlie the spectrum of fungal disease in amphibians.</title>
        <authorList>
            <person name="Cuomo C.A."/>
            <person name="Farrer R.A."/>
            <person name="James T."/>
            <person name="Longcore J."/>
            <person name="Birren B."/>
        </authorList>
    </citation>
    <scope>NUCLEOTIDE SEQUENCE [LARGE SCALE GENOMIC DNA]</scope>
    <source>
        <strain evidence="3 4">JEL423</strain>
    </source>
</reference>
<dbReference type="EC" id="2.3.1.4" evidence="1"/>
<dbReference type="InterPro" id="IPR016181">
    <property type="entry name" value="Acyl_CoA_acyltransferase"/>
</dbReference>
<dbReference type="PANTHER" id="PTHR13355:SF11">
    <property type="entry name" value="GLUCOSAMINE 6-PHOSPHATE N-ACETYLTRANSFERASE"/>
    <property type="match status" value="1"/>
</dbReference>
<dbReference type="CDD" id="cd04301">
    <property type="entry name" value="NAT_SF"/>
    <property type="match status" value="1"/>
</dbReference>
<dbReference type="Proteomes" id="UP000077115">
    <property type="component" value="Unassembled WGS sequence"/>
</dbReference>
<dbReference type="Gene3D" id="3.40.630.30">
    <property type="match status" value="1"/>
</dbReference>
<dbReference type="GO" id="GO:0006048">
    <property type="term" value="P:UDP-N-acetylglucosamine biosynthetic process"/>
    <property type="evidence" value="ECO:0007669"/>
    <property type="project" value="UniProtKB-UniRule"/>
</dbReference>
<dbReference type="GO" id="GO:0004343">
    <property type="term" value="F:glucosamine 6-phosphate N-acetyltransferase activity"/>
    <property type="evidence" value="ECO:0007669"/>
    <property type="project" value="UniProtKB-UniRule"/>
</dbReference>
<dbReference type="PROSITE" id="PS51186">
    <property type="entry name" value="GNAT"/>
    <property type="match status" value="1"/>
</dbReference>
<feature type="domain" description="N-acetyltransferase" evidence="2">
    <location>
        <begin position="1"/>
        <end position="106"/>
    </location>
</feature>
<evidence type="ECO:0000256" key="1">
    <source>
        <dbReference type="RuleBase" id="RU365086"/>
    </source>
</evidence>
<dbReference type="InterPro" id="IPR000182">
    <property type="entry name" value="GNAT_dom"/>
</dbReference>
<dbReference type="VEuPathDB" id="FungiDB:BDEG_26175"/>
<comment type="similarity">
    <text evidence="1">Belongs to the acetyltransferase family. GNA1 subfamily.</text>
</comment>
<evidence type="ECO:0000259" key="2">
    <source>
        <dbReference type="PROSITE" id="PS51186"/>
    </source>
</evidence>
<accession>A0A177WTR5</accession>
<organism evidence="3 4">
    <name type="scientific">Batrachochytrium dendrobatidis (strain JEL423)</name>
    <dbReference type="NCBI Taxonomy" id="403673"/>
    <lineage>
        <taxon>Eukaryota</taxon>
        <taxon>Fungi</taxon>
        <taxon>Fungi incertae sedis</taxon>
        <taxon>Chytridiomycota</taxon>
        <taxon>Chytridiomycota incertae sedis</taxon>
        <taxon>Chytridiomycetes</taxon>
        <taxon>Rhizophydiales</taxon>
        <taxon>Rhizophydiales incertae sedis</taxon>
        <taxon>Batrachochytrium</taxon>
    </lineage>
</organism>
<reference evidence="3 4" key="1">
    <citation type="submission" date="2006-10" db="EMBL/GenBank/DDBJ databases">
        <title>The Genome Sequence of Batrachochytrium dendrobatidis JEL423.</title>
        <authorList>
            <consortium name="The Broad Institute Genome Sequencing Platform"/>
            <person name="Birren B."/>
            <person name="Lander E."/>
            <person name="Galagan J."/>
            <person name="Cuomo C."/>
            <person name="Devon K."/>
            <person name="Jaffe D."/>
            <person name="Butler J."/>
            <person name="Alvarez P."/>
            <person name="Gnerre S."/>
            <person name="Grabherr M."/>
            <person name="Kleber M."/>
            <person name="Mauceli E."/>
            <person name="Brockman W."/>
            <person name="Young S."/>
            <person name="LaButti K."/>
            <person name="Sykes S."/>
            <person name="DeCaprio D."/>
            <person name="Crawford M."/>
            <person name="Koehrsen M."/>
            <person name="Engels R."/>
            <person name="Montgomery P."/>
            <person name="Pearson M."/>
            <person name="Howarth C."/>
            <person name="Larson L."/>
            <person name="White J."/>
            <person name="O'Leary S."/>
            <person name="Kodira C."/>
            <person name="Zeng Q."/>
            <person name="Yandava C."/>
            <person name="Alvarado L."/>
            <person name="Longcore J."/>
            <person name="James T."/>
        </authorList>
    </citation>
    <scope>NUCLEOTIDE SEQUENCE [LARGE SCALE GENOMIC DNA]</scope>
    <source>
        <strain evidence="3 4">JEL423</strain>
    </source>
</reference>
<dbReference type="UniPathway" id="UPA00113">
    <property type="reaction ID" value="UER00529"/>
</dbReference>
<dbReference type="STRING" id="403673.A0A177WTR5"/>
<proteinExistence type="inferred from homology"/>
<gene>
    <name evidence="3" type="ORF">BDEG_26175</name>
</gene>
<dbReference type="InterPro" id="IPR039143">
    <property type="entry name" value="GNPNAT1-like"/>
</dbReference>
<sequence length="106" mass="12117">MRTRYLETLAELTTVGNVTKEMFENRFKLMQDRNDQYMCVVLYDCSTKRVVGSANLLLEHKFIHDCGLAGHIEDVVISESQRGKGLGKWLIKQLVHLGKTKGAYKV</sequence>
<dbReference type="OrthoDB" id="10039976at2759"/>
<protein>
    <recommendedName>
        <fullName evidence="1">Glucosamine 6-phosphate N-acetyltransferase</fullName>
        <ecNumber evidence="1">2.3.1.4</ecNumber>
    </recommendedName>
</protein>